<dbReference type="InterPro" id="IPR007710">
    <property type="entry name" value="Nucleoside_deoxyribTrfase"/>
</dbReference>
<name>A0A8T9CGP3_9HELO</name>
<dbReference type="PANTHER" id="PTHR15364">
    <property type="entry name" value="2'-DEOXYNUCLEOSIDE 5'-PHOSPHATE N-HYDROLASE 1"/>
    <property type="match status" value="1"/>
</dbReference>
<keyword evidence="2" id="KW-1185">Reference proteome</keyword>
<dbReference type="OrthoDB" id="269441at2759"/>
<gene>
    <name evidence="1" type="ORF">LSUE1_G000343</name>
</gene>
<evidence type="ECO:0000313" key="2">
    <source>
        <dbReference type="Proteomes" id="UP000469558"/>
    </source>
</evidence>
<dbReference type="GO" id="GO:0009159">
    <property type="term" value="P:deoxyribonucleoside monophosphate catabolic process"/>
    <property type="evidence" value="ECO:0007669"/>
    <property type="project" value="TreeGrafter"/>
</dbReference>
<dbReference type="GO" id="GO:0070694">
    <property type="term" value="F:5-hydroxymethyl-dUMP N-hydrolase activity"/>
    <property type="evidence" value="ECO:0007669"/>
    <property type="project" value="TreeGrafter"/>
</dbReference>
<evidence type="ECO:0000313" key="1">
    <source>
        <dbReference type="EMBL" id="TVY84985.1"/>
    </source>
</evidence>
<dbReference type="SUPFAM" id="SSF52309">
    <property type="entry name" value="N-(deoxy)ribosyltransferase-like"/>
    <property type="match status" value="1"/>
</dbReference>
<proteinExistence type="predicted"/>
<sequence>MQLKMKVYLAGPDVFLPEAKARGEELKTLCDVHGLLGVFPLDNDISNVQIGSHAMADAIRKANMKLIKSCDAILANMTPFRGPSMDVGTAYEMGVGAALGKTVVGYILGDKMGYTEKVSKVHKVTRHEDGHLRDEEGMSVEDFKDVGGEEGLIDNLMISCGVETLCRTEEEGIKALAEIWKTRKVTNK</sequence>
<accession>A0A8T9CGP3</accession>
<dbReference type="EMBL" id="QGMK01000038">
    <property type="protein sequence ID" value="TVY84985.1"/>
    <property type="molecule type" value="Genomic_DNA"/>
</dbReference>
<dbReference type="AlphaFoldDB" id="A0A8T9CGP3"/>
<dbReference type="InterPro" id="IPR051239">
    <property type="entry name" value="2'-dNMP_N-hydrolase"/>
</dbReference>
<dbReference type="PANTHER" id="PTHR15364:SF0">
    <property type="entry name" value="2'-DEOXYNUCLEOSIDE 5'-PHOSPHATE N-HYDROLASE 1"/>
    <property type="match status" value="1"/>
</dbReference>
<dbReference type="Pfam" id="PF05014">
    <property type="entry name" value="Nuc_deoxyrib_tr"/>
    <property type="match status" value="1"/>
</dbReference>
<organism evidence="1 2">
    <name type="scientific">Lachnellula suecica</name>
    <dbReference type="NCBI Taxonomy" id="602035"/>
    <lineage>
        <taxon>Eukaryota</taxon>
        <taxon>Fungi</taxon>
        <taxon>Dikarya</taxon>
        <taxon>Ascomycota</taxon>
        <taxon>Pezizomycotina</taxon>
        <taxon>Leotiomycetes</taxon>
        <taxon>Helotiales</taxon>
        <taxon>Lachnaceae</taxon>
        <taxon>Lachnellula</taxon>
    </lineage>
</organism>
<comment type="caution">
    <text evidence="1">The sequence shown here is derived from an EMBL/GenBank/DDBJ whole genome shotgun (WGS) entry which is preliminary data.</text>
</comment>
<protein>
    <recommendedName>
        <fullName evidence="3">Nucleoside 2-deoxyribosyltransferase</fullName>
    </recommendedName>
</protein>
<dbReference type="Gene3D" id="3.40.50.450">
    <property type="match status" value="1"/>
</dbReference>
<reference evidence="1 2" key="1">
    <citation type="submission" date="2018-05" db="EMBL/GenBank/DDBJ databases">
        <title>Genome sequencing and assembly of the regulated plant pathogen Lachnellula willkommii and related sister species for the development of diagnostic species identification markers.</title>
        <authorList>
            <person name="Giroux E."/>
            <person name="Bilodeau G."/>
        </authorList>
    </citation>
    <scope>NUCLEOTIDE SEQUENCE [LARGE SCALE GENOMIC DNA]</scope>
    <source>
        <strain evidence="1 2">CBS 268.59</strain>
    </source>
</reference>
<dbReference type="Proteomes" id="UP000469558">
    <property type="component" value="Unassembled WGS sequence"/>
</dbReference>
<evidence type="ECO:0008006" key="3">
    <source>
        <dbReference type="Google" id="ProtNLM"/>
    </source>
</evidence>